<evidence type="ECO:0000256" key="1">
    <source>
        <dbReference type="SAM" id="MobiDB-lite"/>
    </source>
</evidence>
<keyword evidence="2" id="KW-1133">Transmembrane helix</keyword>
<dbReference type="Proteomes" id="UP000824192">
    <property type="component" value="Unassembled WGS sequence"/>
</dbReference>
<accession>A0A9D1RV29</accession>
<reference evidence="3" key="1">
    <citation type="journal article" date="2021" name="PeerJ">
        <title>Extensive microbial diversity within the chicken gut microbiome revealed by metagenomics and culture.</title>
        <authorList>
            <person name="Gilroy R."/>
            <person name="Ravi A."/>
            <person name="Getino M."/>
            <person name="Pursley I."/>
            <person name="Horton D.L."/>
            <person name="Alikhan N.F."/>
            <person name="Baker D."/>
            <person name="Gharbi K."/>
            <person name="Hall N."/>
            <person name="Watson M."/>
            <person name="Adriaenssens E.M."/>
            <person name="Foster-Nyarko E."/>
            <person name="Jarju S."/>
            <person name="Secka A."/>
            <person name="Antonio M."/>
            <person name="Oren A."/>
            <person name="Chaudhuri R.R."/>
            <person name="La Ragione R."/>
            <person name="Hildebrand F."/>
            <person name="Pallen M.J."/>
        </authorList>
    </citation>
    <scope>NUCLEOTIDE SEQUENCE</scope>
    <source>
        <strain evidence="3">ChiGjej6B6-1540</strain>
    </source>
</reference>
<comment type="caution">
    <text evidence="3">The sequence shown here is derived from an EMBL/GenBank/DDBJ whole genome shotgun (WGS) entry which is preliminary data.</text>
</comment>
<organism evidence="3 4">
    <name type="scientific">Candidatus Flavonifractor merdipullorum</name>
    <dbReference type="NCBI Taxonomy" id="2838590"/>
    <lineage>
        <taxon>Bacteria</taxon>
        <taxon>Bacillati</taxon>
        <taxon>Bacillota</taxon>
        <taxon>Clostridia</taxon>
        <taxon>Eubacteriales</taxon>
        <taxon>Oscillospiraceae</taxon>
        <taxon>Flavonifractor</taxon>
    </lineage>
</organism>
<dbReference type="AlphaFoldDB" id="A0A9D1RV29"/>
<gene>
    <name evidence="3" type="ORF">H9868_02015</name>
</gene>
<dbReference type="EMBL" id="DXGA01000044">
    <property type="protein sequence ID" value="HIW93296.1"/>
    <property type="molecule type" value="Genomic_DNA"/>
</dbReference>
<protein>
    <submittedName>
        <fullName evidence="3">Uncharacterized protein</fullName>
    </submittedName>
</protein>
<reference evidence="3" key="2">
    <citation type="submission" date="2021-04" db="EMBL/GenBank/DDBJ databases">
        <authorList>
            <person name="Gilroy R."/>
        </authorList>
    </citation>
    <scope>NUCLEOTIDE SEQUENCE</scope>
    <source>
        <strain evidence="3">ChiGjej6B6-1540</strain>
    </source>
</reference>
<sequence length="135" mass="14705">MNEKNAVSSPMGVGVITILTVLLVLTLSIFSALTLSSARADLALSRINADTVSAYYTADAQAARLWTDFSAGADGELEEVIPMTDNQHLYVHFIRDEAGMPVIESWTTVTDEPSEEEISDTPELWQGIQEGEDMP</sequence>
<feature type="transmembrane region" description="Helical" evidence="2">
    <location>
        <begin position="12"/>
        <end position="36"/>
    </location>
</feature>
<feature type="region of interest" description="Disordered" evidence="1">
    <location>
        <begin position="113"/>
        <end position="135"/>
    </location>
</feature>
<evidence type="ECO:0000313" key="4">
    <source>
        <dbReference type="Proteomes" id="UP000824192"/>
    </source>
</evidence>
<name>A0A9D1RV29_9FIRM</name>
<keyword evidence="2" id="KW-0812">Transmembrane</keyword>
<keyword evidence="2" id="KW-0472">Membrane</keyword>
<proteinExistence type="predicted"/>
<evidence type="ECO:0000256" key="2">
    <source>
        <dbReference type="SAM" id="Phobius"/>
    </source>
</evidence>
<evidence type="ECO:0000313" key="3">
    <source>
        <dbReference type="EMBL" id="HIW93296.1"/>
    </source>
</evidence>